<dbReference type="Gene3D" id="3.30.70.1070">
    <property type="entry name" value="Sporulation related repeat"/>
    <property type="match status" value="1"/>
</dbReference>
<dbReference type="AlphaFoldDB" id="L8JI16"/>
<gene>
    <name evidence="4" type="ORF">C900_00350</name>
</gene>
<dbReference type="Proteomes" id="UP000011135">
    <property type="component" value="Unassembled WGS sequence"/>
</dbReference>
<dbReference type="InterPro" id="IPR036680">
    <property type="entry name" value="SPOR-like_sf"/>
</dbReference>
<keyword evidence="2" id="KW-0732">Signal</keyword>
<feature type="chain" id="PRO_5003993152" description="SPOR domain-containing protein" evidence="2">
    <location>
        <begin position="25"/>
        <end position="453"/>
    </location>
</feature>
<comment type="caution">
    <text evidence="4">The sequence shown here is derived from an EMBL/GenBank/DDBJ whole genome shotgun (WGS) entry which is preliminary data.</text>
</comment>
<dbReference type="Pfam" id="PF11751">
    <property type="entry name" value="PorP_SprF"/>
    <property type="match status" value="1"/>
</dbReference>
<reference evidence="4 5" key="1">
    <citation type="submission" date="2012-12" db="EMBL/GenBank/DDBJ databases">
        <title>Genome assembly of Fulvivirga imtechensis AK7.</title>
        <authorList>
            <person name="Nupur N."/>
            <person name="Khatri I."/>
            <person name="Kumar R."/>
            <person name="Subramanian S."/>
            <person name="Pinnaka A."/>
        </authorList>
    </citation>
    <scope>NUCLEOTIDE SEQUENCE [LARGE SCALE GENOMIC DNA]</scope>
    <source>
        <strain evidence="4 5">AK7</strain>
    </source>
</reference>
<proteinExistence type="predicted"/>
<evidence type="ECO:0000313" key="4">
    <source>
        <dbReference type="EMBL" id="ELR68516.1"/>
    </source>
</evidence>
<dbReference type="InterPro" id="IPR007730">
    <property type="entry name" value="SPOR-like_dom"/>
</dbReference>
<feature type="region of interest" description="Disordered" evidence="1">
    <location>
        <begin position="339"/>
        <end position="372"/>
    </location>
</feature>
<evidence type="ECO:0000259" key="3">
    <source>
        <dbReference type="PROSITE" id="PS51724"/>
    </source>
</evidence>
<dbReference type="SUPFAM" id="SSF110997">
    <property type="entry name" value="Sporulation related repeat"/>
    <property type="match status" value="1"/>
</dbReference>
<feature type="signal peptide" evidence="2">
    <location>
        <begin position="1"/>
        <end position="24"/>
    </location>
</feature>
<name>L8JI16_9BACT</name>
<dbReference type="STRING" id="1237149.C900_00350"/>
<dbReference type="InterPro" id="IPR019861">
    <property type="entry name" value="PorP/SprF_Bacteroidetes"/>
</dbReference>
<dbReference type="NCBIfam" id="TIGR03519">
    <property type="entry name" value="T9SS_PorP_fam"/>
    <property type="match status" value="1"/>
</dbReference>
<protein>
    <recommendedName>
        <fullName evidence="3">SPOR domain-containing protein</fullName>
    </recommendedName>
</protein>
<feature type="compositionally biased region" description="Acidic residues" evidence="1">
    <location>
        <begin position="353"/>
        <end position="372"/>
    </location>
</feature>
<dbReference type="GO" id="GO:0042834">
    <property type="term" value="F:peptidoglycan binding"/>
    <property type="evidence" value="ECO:0007669"/>
    <property type="project" value="InterPro"/>
</dbReference>
<accession>L8JI16</accession>
<organism evidence="4 5">
    <name type="scientific">Fulvivirga imtechensis AK7</name>
    <dbReference type="NCBI Taxonomy" id="1237149"/>
    <lineage>
        <taxon>Bacteria</taxon>
        <taxon>Pseudomonadati</taxon>
        <taxon>Bacteroidota</taxon>
        <taxon>Cytophagia</taxon>
        <taxon>Cytophagales</taxon>
        <taxon>Fulvivirgaceae</taxon>
        <taxon>Fulvivirga</taxon>
    </lineage>
</organism>
<keyword evidence="5" id="KW-1185">Reference proteome</keyword>
<dbReference type="PROSITE" id="PS51724">
    <property type="entry name" value="SPOR"/>
    <property type="match status" value="1"/>
</dbReference>
<evidence type="ECO:0000256" key="1">
    <source>
        <dbReference type="SAM" id="MobiDB-lite"/>
    </source>
</evidence>
<dbReference type="EMBL" id="AMZN01000111">
    <property type="protein sequence ID" value="ELR68516.1"/>
    <property type="molecule type" value="Genomic_DNA"/>
</dbReference>
<sequence>MESKKPMKKILILLFVITTQLANAQNTSPIYRQFSHNPYLFNPAFAAIDNQAAIGLVYRKQWANFQDAPTSAGLSLQVPVNQRIILGLNVNTDEQVLMQNNTFKGSFTYVVPLGFDQALRFGISGGFGVNALDLDSEQLNTNDPVIMQAAGNNYYADGNFGVAYISGKFRMGFALTELFQSDPFSTETFNEFSFTNLKNRLYSVSYTFDLSAASSVTLEPWLIYHENQDKLQNYWEAATLVNFNEKLWTGASYNQNRGLALLFGMNIMEKVRFTYSYEFPPANSSITNTSSHELQLSMNFGKKHSPVSKVSVLYNKNKRKRYKTMKRKDLSFLEKQKSIVEKQAEEPSPSSDTVEEPEDEDTLMASEDDTSIDEEGPKQYYVVIGAFELMENAVKYQEFITKKGYQAEILTDTESGYNYVYLTSSQDQEEARNLRNDYRQQPYFRKAWVLEKE</sequence>
<dbReference type="OrthoDB" id="1320396at2"/>
<dbReference type="eggNOG" id="COG2885">
    <property type="taxonomic scope" value="Bacteria"/>
</dbReference>
<dbReference type="Pfam" id="PF05036">
    <property type="entry name" value="SPOR"/>
    <property type="match status" value="1"/>
</dbReference>
<evidence type="ECO:0000313" key="5">
    <source>
        <dbReference type="Proteomes" id="UP000011135"/>
    </source>
</evidence>
<evidence type="ECO:0000256" key="2">
    <source>
        <dbReference type="SAM" id="SignalP"/>
    </source>
</evidence>
<feature type="domain" description="SPOR" evidence="3">
    <location>
        <begin position="374"/>
        <end position="451"/>
    </location>
</feature>